<dbReference type="EMBL" id="CAJHNH020002575">
    <property type="protein sequence ID" value="CAG5127117.1"/>
    <property type="molecule type" value="Genomic_DNA"/>
</dbReference>
<feature type="compositionally biased region" description="Polar residues" evidence="1">
    <location>
        <begin position="1"/>
        <end position="19"/>
    </location>
</feature>
<proteinExistence type="predicted"/>
<evidence type="ECO:0000313" key="3">
    <source>
        <dbReference type="Proteomes" id="UP000678393"/>
    </source>
</evidence>
<feature type="compositionally biased region" description="Polar residues" evidence="1">
    <location>
        <begin position="58"/>
        <end position="83"/>
    </location>
</feature>
<dbReference type="AlphaFoldDB" id="A0A8S3ZC19"/>
<sequence length="370" mass="42876">MQRNGTELQNEVEVTNSAMGNLKQPGGKSVSRRKRKSEAPEDNELVIVQEPVEKLNITKSNISQKSNSYGMQKSNNKSTTQQKRSVRRIPEIQNSADSQDLHQDDYNISGIDLLAKNQNKLKDLKKYDIVSSVPVFEKLCRRYEVLKNDSKAAAMSKYMRNKFVYFGIATPERKASCSDLWAEVKTLSSNELRTLAQITWNSPERELHYFATELLQKEVFRIYEDEDLTTGDLALKTLEFVKTFIDHPSSWWDTVDGLSPNVVGPLVQKYPNVLLPEMDKWNQSSCFWVCRASLLYQLSFKKDTDADRLFRYCLQVAEEEEFFIRKAIGWALRQYYRTDPKAVREFVLKHKNKLSPLSVKEALKHDKKHT</sequence>
<feature type="region of interest" description="Disordered" evidence="1">
    <location>
        <begin position="1"/>
        <end position="45"/>
    </location>
</feature>
<evidence type="ECO:0000313" key="2">
    <source>
        <dbReference type="EMBL" id="CAG5127117.1"/>
    </source>
</evidence>
<protein>
    <recommendedName>
        <fullName evidence="4">DNA alkylation repair protein</fullName>
    </recommendedName>
</protein>
<dbReference type="PANTHER" id="PTHR34070:SF1">
    <property type="entry name" value="DNA ALKYLATION REPAIR PROTEIN"/>
    <property type="match status" value="1"/>
</dbReference>
<comment type="caution">
    <text evidence="2">The sequence shown here is derived from an EMBL/GenBank/DDBJ whole genome shotgun (WGS) entry which is preliminary data.</text>
</comment>
<dbReference type="Pfam" id="PF08713">
    <property type="entry name" value="DNA_alkylation"/>
    <property type="match status" value="1"/>
</dbReference>
<dbReference type="InterPro" id="IPR014825">
    <property type="entry name" value="DNA_alkylation"/>
</dbReference>
<reference evidence="2" key="1">
    <citation type="submission" date="2021-04" db="EMBL/GenBank/DDBJ databases">
        <authorList>
            <consortium name="Molecular Ecology Group"/>
        </authorList>
    </citation>
    <scope>NUCLEOTIDE SEQUENCE</scope>
</reference>
<dbReference type="PANTHER" id="PTHR34070">
    <property type="entry name" value="ARMADILLO-TYPE FOLD"/>
    <property type="match status" value="1"/>
</dbReference>
<evidence type="ECO:0000256" key="1">
    <source>
        <dbReference type="SAM" id="MobiDB-lite"/>
    </source>
</evidence>
<organism evidence="2 3">
    <name type="scientific">Candidula unifasciata</name>
    <dbReference type="NCBI Taxonomy" id="100452"/>
    <lineage>
        <taxon>Eukaryota</taxon>
        <taxon>Metazoa</taxon>
        <taxon>Spiralia</taxon>
        <taxon>Lophotrochozoa</taxon>
        <taxon>Mollusca</taxon>
        <taxon>Gastropoda</taxon>
        <taxon>Heterobranchia</taxon>
        <taxon>Euthyneura</taxon>
        <taxon>Panpulmonata</taxon>
        <taxon>Eupulmonata</taxon>
        <taxon>Stylommatophora</taxon>
        <taxon>Helicina</taxon>
        <taxon>Helicoidea</taxon>
        <taxon>Geomitridae</taxon>
        <taxon>Candidula</taxon>
    </lineage>
</organism>
<dbReference type="CDD" id="cd07064">
    <property type="entry name" value="AlkD_like_1"/>
    <property type="match status" value="1"/>
</dbReference>
<dbReference type="Gene3D" id="1.25.40.290">
    <property type="entry name" value="ARM repeat domains"/>
    <property type="match status" value="1"/>
</dbReference>
<dbReference type="SUPFAM" id="SSF48371">
    <property type="entry name" value="ARM repeat"/>
    <property type="match status" value="1"/>
</dbReference>
<evidence type="ECO:0008006" key="4">
    <source>
        <dbReference type="Google" id="ProtNLM"/>
    </source>
</evidence>
<dbReference type="Proteomes" id="UP000678393">
    <property type="component" value="Unassembled WGS sequence"/>
</dbReference>
<dbReference type="Gene3D" id="1.20.1660.10">
    <property type="entry name" value="Hypothetical protein (EF3068)"/>
    <property type="match status" value="1"/>
</dbReference>
<keyword evidence="3" id="KW-1185">Reference proteome</keyword>
<gene>
    <name evidence="2" type="ORF">CUNI_LOCUS12675</name>
</gene>
<dbReference type="InterPro" id="IPR016024">
    <property type="entry name" value="ARM-type_fold"/>
</dbReference>
<dbReference type="OrthoDB" id="429969at2759"/>
<name>A0A8S3ZC19_9EUPU</name>
<accession>A0A8S3ZC19</accession>
<feature type="region of interest" description="Disordered" evidence="1">
    <location>
        <begin position="58"/>
        <end position="103"/>
    </location>
</feature>